<reference evidence="1" key="1">
    <citation type="submission" date="2020-06" db="EMBL/GenBank/DDBJ databases">
        <authorList>
            <person name="Li T."/>
            <person name="Hu X."/>
            <person name="Zhang T."/>
            <person name="Song X."/>
            <person name="Zhang H."/>
            <person name="Dai N."/>
            <person name="Sheng W."/>
            <person name="Hou X."/>
            <person name="Wei L."/>
        </authorList>
    </citation>
    <scope>NUCLEOTIDE SEQUENCE</scope>
    <source>
        <strain evidence="1">KEN1</strain>
        <tissue evidence="1">Leaf</tissue>
    </source>
</reference>
<dbReference type="EMBL" id="JACGWN010000010">
    <property type="protein sequence ID" value="KAL0428302.1"/>
    <property type="molecule type" value="Genomic_DNA"/>
</dbReference>
<sequence>MNLAMLAKQLWRIWCHLDKLLSRVLPARYFPHGDVLSVQLETLPSLTWPSLMAAQYLFRAGCRWRVGSGSHIRVWTDLWIPRAHSFKPIMPVPPILINLRVVDLIDPACSEWRREQVEEIFLPQDNEYILSIPLSRVGEEDWLVWHYSNNERFSIRSAYYLACSLEDRPCSSSLEADESP</sequence>
<dbReference type="AlphaFoldDB" id="A0AAW2VGI1"/>
<organism evidence="1">
    <name type="scientific">Sesamum latifolium</name>
    <dbReference type="NCBI Taxonomy" id="2727402"/>
    <lineage>
        <taxon>Eukaryota</taxon>
        <taxon>Viridiplantae</taxon>
        <taxon>Streptophyta</taxon>
        <taxon>Embryophyta</taxon>
        <taxon>Tracheophyta</taxon>
        <taxon>Spermatophyta</taxon>
        <taxon>Magnoliopsida</taxon>
        <taxon>eudicotyledons</taxon>
        <taxon>Gunneridae</taxon>
        <taxon>Pentapetalae</taxon>
        <taxon>asterids</taxon>
        <taxon>lamiids</taxon>
        <taxon>Lamiales</taxon>
        <taxon>Pedaliaceae</taxon>
        <taxon>Sesamum</taxon>
    </lineage>
</organism>
<evidence type="ECO:0000313" key="1">
    <source>
        <dbReference type="EMBL" id="KAL0428302.1"/>
    </source>
</evidence>
<accession>A0AAW2VGI1</accession>
<name>A0AAW2VGI1_9LAMI</name>
<comment type="caution">
    <text evidence="1">The sequence shown here is derived from an EMBL/GenBank/DDBJ whole genome shotgun (WGS) entry which is preliminary data.</text>
</comment>
<proteinExistence type="predicted"/>
<reference evidence="1" key="2">
    <citation type="journal article" date="2024" name="Plant">
        <title>Genomic evolution and insights into agronomic trait innovations of Sesamum species.</title>
        <authorList>
            <person name="Miao H."/>
            <person name="Wang L."/>
            <person name="Qu L."/>
            <person name="Liu H."/>
            <person name="Sun Y."/>
            <person name="Le M."/>
            <person name="Wang Q."/>
            <person name="Wei S."/>
            <person name="Zheng Y."/>
            <person name="Lin W."/>
            <person name="Duan Y."/>
            <person name="Cao H."/>
            <person name="Xiong S."/>
            <person name="Wang X."/>
            <person name="Wei L."/>
            <person name="Li C."/>
            <person name="Ma Q."/>
            <person name="Ju M."/>
            <person name="Zhao R."/>
            <person name="Li G."/>
            <person name="Mu C."/>
            <person name="Tian Q."/>
            <person name="Mei H."/>
            <person name="Zhang T."/>
            <person name="Gao T."/>
            <person name="Zhang H."/>
        </authorList>
    </citation>
    <scope>NUCLEOTIDE SEQUENCE</scope>
    <source>
        <strain evidence="1">KEN1</strain>
    </source>
</reference>
<gene>
    <name evidence="1" type="ORF">Slati_3005000</name>
</gene>
<protein>
    <submittedName>
        <fullName evidence="1">Uncharacterized protein</fullName>
    </submittedName>
</protein>